<feature type="transmembrane region" description="Helical" evidence="8">
    <location>
        <begin position="427"/>
        <end position="449"/>
    </location>
</feature>
<name>A0A1H3UYN8_9ACTN</name>
<feature type="transmembrane region" description="Helical" evidence="8">
    <location>
        <begin position="144"/>
        <end position="165"/>
    </location>
</feature>
<dbReference type="OrthoDB" id="4350032at2"/>
<dbReference type="RefSeq" id="WP_090804980.1">
    <property type="nucleotide sequence ID" value="NZ_BOND01000034.1"/>
</dbReference>
<gene>
    <name evidence="9" type="ORF">SAMN05421684_8481</name>
</gene>
<evidence type="ECO:0000313" key="10">
    <source>
        <dbReference type="Proteomes" id="UP000199632"/>
    </source>
</evidence>
<keyword evidence="2" id="KW-1003">Cell membrane</keyword>
<proteinExistence type="predicted"/>
<comment type="subcellular location">
    <subcellularLocation>
        <location evidence="1">Cell membrane</location>
        <topology evidence="1">Multi-pass membrane protein</topology>
    </subcellularLocation>
</comment>
<dbReference type="PANTHER" id="PTHR47019:SF1">
    <property type="entry name" value="LIPID II FLIPPASE MURJ"/>
    <property type="match status" value="1"/>
</dbReference>
<feature type="transmembrane region" description="Helical" evidence="8">
    <location>
        <begin position="339"/>
        <end position="363"/>
    </location>
</feature>
<dbReference type="GO" id="GO:0015648">
    <property type="term" value="F:lipid-linked peptidoglycan transporter activity"/>
    <property type="evidence" value="ECO:0007669"/>
    <property type="project" value="TreeGrafter"/>
</dbReference>
<accession>A0A1H3UYN8</accession>
<feature type="transmembrane region" description="Helical" evidence="8">
    <location>
        <begin position="399"/>
        <end position="421"/>
    </location>
</feature>
<organism evidence="9 10">
    <name type="scientific">Asanoa ishikariensis</name>
    <dbReference type="NCBI Taxonomy" id="137265"/>
    <lineage>
        <taxon>Bacteria</taxon>
        <taxon>Bacillati</taxon>
        <taxon>Actinomycetota</taxon>
        <taxon>Actinomycetes</taxon>
        <taxon>Micromonosporales</taxon>
        <taxon>Micromonosporaceae</taxon>
        <taxon>Asanoa</taxon>
    </lineage>
</organism>
<dbReference type="GO" id="GO:0034204">
    <property type="term" value="P:lipid translocation"/>
    <property type="evidence" value="ECO:0007669"/>
    <property type="project" value="TreeGrafter"/>
</dbReference>
<dbReference type="Pfam" id="PF03023">
    <property type="entry name" value="MurJ"/>
    <property type="match status" value="1"/>
</dbReference>
<evidence type="ECO:0000256" key="8">
    <source>
        <dbReference type="SAM" id="Phobius"/>
    </source>
</evidence>
<feature type="transmembrane region" description="Helical" evidence="8">
    <location>
        <begin position="213"/>
        <end position="236"/>
    </location>
</feature>
<keyword evidence="4" id="KW-0133">Cell shape</keyword>
<dbReference type="InterPro" id="IPR051050">
    <property type="entry name" value="Lipid_II_flippase_MurJ/MviN"/>
</dbReference>
<evidence type="ECO:0000256" key="1">
    <source>
        <dbReference type="ARBA" id="ARBA00004651"/>
    </source>
</evidence>
<dbReference type="AlphaFoldDB" id="A0A1H3UYN8"/>
<evidence type="ECO:0000256" key="6">
    <source>
        <dbReference type="ARBA" id="ARBA00022989"/>
    </source>
</evidence>
<feature type="transmembrane region" description="Helical" evidence="8">
    <location>
        <begin position="369"/>
        <end position="387"/>
    </location>
</feature>
<reference evidence="10" key="1">
    <citation type="submission" date="2016-10" db="EMBL/GenBank/DDBJ databases">
        <authorList>
            <person name="Varghese N."/>
            <person name="Submissions S."/>
        </authorList>
    </citation>
    <scope>NUCLEOTIDE SEQUENCE [LARGE SCALE GENOMIC DNA]</scope>
    <source>
        <strain evidence="10">DSM 44718</strain>
    </source>
</reference>
<dbReference type="STRING" id="137265.SAMN05421684_8481"/>
<dbReference type="GO" id="GO:0009252">
    <property type="term" value="P:peptidoglycan biosynthetic process"/>
    <property type="evidence" value="ECO:0007669"/>
    <property type="project" value="UniProtKB-KW"/>
</dbReference>
<keyword evidence="6 8" id="KW-1133">Transmembrane helix</keyword>
<dbReference type="GO" id="GO:0008360">
    <property type="term" value="P:regulation of cell shape"/>
    <property type="evidence" value="ECO:0007669"/>
    <property type="project" value="UniProtKB-KW"/>
</dbReference>
<feature type="transmembrane region" description="Helical" evidence="8">
    <location>
        <begin position="257"/>
        <end position="278"/>
    </location>
</feature>
<evidence type="ECO:0000313" key="9">
    <source>
        <dbReference type="EMBL" id="SDZ67554.1"/>
    </source>
</evidence>
<protein>
    <submittedName>
        <fullName evidence="9">Putative peptidoglycan lipid II flippase</fullName>
    </submittedName>
</protein>
<feature type="transmembrane region" description="Helical" evidence="8">
    <location>
        <begin position="461"/>
        <end position="482"/>
    </location>
</feature>
<feature type="transmembrane region" description="Helical" evidence="8">
    <location>
        <begin position="497"/>
        <end position="517"/>
    </location>
</feature>
<dbReference type="Proteomes" id="UP000199632">
    <property type="component" value="Unassembled WGS sequence"/>
</dbReference>
<feature type="transmembrane region" description="Helical" evidence="8">
    <location>
        <begin position="20"/>
        <end position="37"/>
    </location>
</feature>
<keyword evidence="10" id="KW-1185">Reference proteome</keyword>
<evidence type="ECO:0000256" key="7">
    <source>
        <dbReference type="ARBA" id="ARBA00023136"/>
    </source>
</evidence>
<feature type="transmembrane region" description="Helical" evidence="8">
    <location>
        <begin position="44"/>
        <end position="61"/>
    </location>
</feature>
<dbReference type="GO" id="GO:0005886">
    <property type="term" value="C:plasma membrane"/>
    <property type="evidence" value="ECO:0007669"/>
    <property type="project" value="UniProtKB-SubCell"/>
</dbReference>
<dbReference type="EMBL" id="FNQB01000007">
    <property type="protein sequence ID" value="SDZ67554.1"/>
    <property type="molecule type" value="Genomic_DNA"/>
</dbReference>
<dbReference type="PANTHER" id="PTHR47019">
    <property type="entry name" value="LIPID II FLIPPASE MURJ"/>
    <property type="match status" value="1"/>
</dbReference>
<evidence type="ECO:0000256" key="3">
    <source>
        <dbReference type="ARBA" id="ARBA00022692"/>
    </source>
</evidence>
<keyword evidence="3 8" id="KW-0812">Transmembrane</keyword>
<keyword evidence="5" id="KW-0573">Peptidoglycan synthesis</keyword>
<feature type="transmembrane region" description="Helical" evidence="8">
    <location>
        <begin position="101"/>
        <end position="124"/>
    </location>
</feature>
<dbReference type="InterPro" id="IPR004268">
    <property type="entry name" value="MurJ"/>
</dbReference>
<sequence>MSASTPPSTAVPPPVPGPRVARAAGLIGGLTVLSRVAGFGRTAVLGWFVGSTVLGTAYVTANTVPNIIFEIVAGGALAALVVPLLAGAVSAGDRRTEAGTVAALLTWTLTALVPLAVAVVLLAGPIIDGLTGDISAPARDAGVLMLRIFAPQLPLYGIGVVLTGVLQAHRRFAWPVLAPLLSSVVVAATYGLFAAVEGVRADVPQVGVGGQLILAVGTTLGVLVLSLCLLIPVRGLGLSWRPTWRFPAGAGRHARRLAGAGVLTVGLQQVAVVVTLRLANQGPEGAAVVFTVAQAVYLLPWAILAVPVATAVYPALATAHSTGDHPGYRDRLAPAARGVLLLSCLGAAALAAVAEPVGGFFALDGLPGAVAGFAPGLIGYGLFAIFSRALYARGLPKPAAIATAIGWVTVSVAAFALAAGLSVENRLLALALANSVGMLVLGVLLTLAVHRRAGGAALAGFGRALVVGLTAGAAAAAAGWAVADALSGGQATTKPTALWHGIVGGIVVVLVFLAVAYPLDRHDVRPAVAAVRRRLRRR</sequence>
<evidence type="ECO:0000256" key="2">
    <source>
        <dbReference type="ARBA" id="ARBA00022475"/>
    </source>
</evidence>
<evidence type="ECO:0000256" key="5">
    <source>
        <dbReference type="ARBA" id="ARBA00022984"/>
    </source>
</evidence>
<feature type="transmembrane region" description="Helical" evidence="8">
    <location>
        <begin position="67"/>
        <end position="89"/>
    </location>
</feature>
<feature type="transmembrane region" description="Helical" evidence="8">
    <location>
        <begin position="172"/>
        <end position="193"/>
    </location>
</feature>
<feature type="transmembrane region" description="Helical" evidence="8">
    <location>
        <begin position="298"/>
        <end position="319"/>
    </location>
</feature>
<evidence type="ECO:0000256" key="4">
    <source>
        <dbReference type="ARBA" id="ARBA00022960"/>
    </source>
</evidence>
<dbReference type="PRINTS" id="PR01806">
    <property type="entry name" value="VIRFACTRMVIN"/>
</dbReference>
<keyword evidence="7 8" id="KW-0472">Membrane</keyword>